<dbReference type="AlphaFoldDB" id="A0A937X4H6"/>
<dbReference type="InterPro" id="IPR013529">
    <property type="entry name" value="Glyco_hydro_42_N"/>
</dbReference>
<dbReference type="GO" id="GO:0004565">
    <property type="term" value="F:beta-galactosidase activity"/>
    <property type="evidence" value="ECO:0007669"/>
    <property type="project" value="InterPro"/>
</dbReference>
<protein>
    <submittedName>
        <fullName evidence="4">Beta-galactosidase</fullName>
    </submittedName>
</protein>
<sequence>MPAPRFLCGVNYWPRGKGMDLWKAFEPDEIADDFQRLKRLQAHAISLPLVWEDFQPRQEVVSQVALRQLDAVFDLAKTFGLKVMPVLLAGHQSGVNWVPQWALEDEEDPDDPLPRRVSVGMRTRRRMRDIYSDPGMLRAQVMLVREVVARYRTHPALWGWTVGSEVGRLVEPKSRDAFWLWNALIAGEVKRLDPRHHALFGMGAEDLLRDRIRPEDVSEPEDVVGVRCREMGPDPQEVVFLASLAWHLSLRRVVVTEAGRPMAPPGADSRFETFYEGNHHRTGLLASESQAAEYLTAVLTGLWRIGAAGAFVYCYADAEPGMFGRPPFDERIVERTYGLIRADGSEKPAAEAFRAFARKRREVQVPDEEIFGGLTAPQYYQAPDEHFRALLAEFTG</sequence>
<evidence type="ECO:0000313" key="4">
    <source>
        <dbReference type="EMBL" id="MBM3274049.1"/>
    </source>
</evidence>
<dbReference type="Gene3D" id="3.20.20.80">
    <property type="entry name" value="Glycosidases"/>
    <property type="match status" value="1"/>
</dbReference>
<dbReference type="EMBL" id="VGJX01000108">
    <property type="protein sequence ID" value="MBM3274049.1"/>
    <property type="molecule type" value="Genomic_DNA"/>
</dbReference>
<evidence type="ECO:0000256" key="2">
    <source>
        <dbReference type="ARBA" id="ARBA00023295"/>
    </source>
</evidence>
<accession>A0A937X4H6</accession>
<dbReference type="Proteomes" id="UP000703893">
    <property type="component" value="Unassembled WGS sequence"/>
</dbReference>
<dbReference type="GO" id="GO:0009341">
    <property type="term" value="C:beta-galactosidase complex"/>
    <property type="evidence" value="ECO:0007669"/>
    <property type="project" value="InterPro"/>
</dbReference>
<dbReference type="Pfam" id="PF02449">
    <property type="entry name" value="Glyco_hydro_42"/>
    <property type="match status" value="1"/>
</dbReference>
<evidence type="ECO:0000259" key="3">
    <source>
        <dbReference type="Pfam" id="PF02449"/>
    </source>
</evidence>
<name>A0A937X4H6_9BACT</name>
<evidence type="ECO:0000256" key="1">
    <source>
        <dbReference type="ARBA" id="ARBA00022801"/>
    </source>
</evidence>
<keyword evidence="2" id="KW-0326">Glycosidase</keyword>
<keyword evidence="1" id="KW-0378">Hydrolase</keyword>
<comment type="caution">
    <text evidence="4">The sequence shown here is derived from an EMBL/GenBank/DDBJ whole genome shotgun (WGS) entry which is preliminary data.</text>
</comment>
<proteinExistence type="predicted"/>
<reference evidence="4 5" key="1">
    <citation type="submission" date="2019-03" db="EMBL/GenBank/DDBJ databases">
        <title>Lake Tanganyika Metagenome-Assembled Genomes (MAGs).</title>
        <authorList>
            <person name="Tran P."/>
        </authorList>
    </citation>
    <scope>NUCLEOTIDE SEQUENCE [LARGE SCALE GENOMIC DNA]</scope>
    <source>
        <strain evidence="4">K_DeepCast_65m_m2_236</strain>
    </source>
</reference>
<evidence type="ECO:0000313" key="5">
    <source>
        <dbReference type="Proteomes" id="UP000703893"/>
    </source>
</evidence>
<feature type="domain" description="Glycoside hydrolase family 42 N-terminal" evidence="3">
    <location>
        <begin position="28"/>
        <end position="181"/>
    </location>
</feature>
<dbReference type="InterPro" id="IPR017853">
    <property type="entry name" value="GH"/>
</dbReference>
<organism evidence="4 5">
    <name type="scientific">Candidatus Tanganyikabacteria bacterium</name>
    <dbReference type="NCBI Taxonomy" id="2961651"/>
    <lineage>
        <taxon>Bacteria</taxon>
        <taxon>Bacillati</taxon>
        <taxon>Candidatus Sericytochromatia</taxon>
        <taxon>Candidatus Tanganyikabacteria</taxon>
    </lineage>
</organism>
<dbReference type="SUPFAM" id="SSF51445">
    <property type="entry name" value="(Trans)glycosidases"/>
    <property type="match status" value="1"/>
</dbReference>
<dbReference type="GO" id="GO:0005975">
    <property type="term" value="P:carbohydrate metabolic process"/>
    <property type="evidence" value="ECO:0007669"/>
    <property type="project" value="InterPro"/>
</dbReference>
<gene>
    <name evidence="4" type="ORF">FJZ00_02765</name>
</gene>